<comment type="caution">
    <text evidence="1">The sequence shown here is derived from an EMBL/GenBank/DDBJ whole genome shotgun (WGS) entry which is preliminary data.</text>
</comment>
<evidence type="ECO:0000313" key="1">
    <source>
        <dbReference type="EMBL" id="MFC6008466.1"/>
    </source>
</evidence>
<accession>A0ABW1JGH2</accession>
<dbReference type="RefSeq" id="WP_345714835.1">
    <property type="nucleotide sequence ID" value="NZ_BAABFP010000002.1"/>
</dbReference>
<keyword evidence="2" id="KW-1185">Reference proteome</keyword>
<reference evidence="2" key="1">
    <citation type="journal article" date="2019" name="Int. J. Syst. Evol. Microbiol.">
        <title>The Global Catalogue of Microorganisms (GCM) 10K type strain sequencing project: providing services to taxonomists for standard genome sequencing and annotation.</title>
        <authorList>
            <consortium name="The Broad Institute Genomics Platform"/>
            <consortium name="The Broad Institute Genome Sequencing Center for Infectious Disease"/>
            <person name="Wu L."/>
            <person name="Ma J."/>
        </authorList>
    </citation>
    <scope>NUCLEOTIDE SEQUENCE [LARGE SCALE GENOMIC DNA]</scope>
    <source>
        <strain evidence="2">KACC 14249</strain>
    </source>
</reference>
<name>A0ABW1JGH2_9ACTN</name>
<evidence type="ECO:0000313" key="2">
    <source>
        <dbReference type="Proteomes" id="UP001596189"/>
    </source>
</evidence>
<gene>
    <name evidence="1" type="ORF">ACFQDO_15110</name>
</gene>
<proteinExistence type="predicted"/>
<dbReference type="EMBL" id="JBHSRD010000004">
    <property type="protein sequence ID" value="MFC6008466.1"/>
    <property type="molecule type" value="Genomic_DNA"/>
</dbReference>
<organism evidence="1 2">
    <name type="scientific">Angustibacter luteus</name>
    <dbReference type="NCBI Taxonomy" id="658456"/>
    <lineage>
        <taxon>Bacteria</taxon>
        <taxon>Bacillati</taxon>
        <taxon>Actinomycetota</taxon>
        <taxon>Actinomycetes</taxon>
        <taxon>Kineosporiales</taxon>
        <taxon>Kineosporiaceae</taxon>
    </lineage>
</organism>
<evidence type="ECO:0008006" key="3">
    <source>
        <dbReference type="Google" id="ProtNLM"/>
    </source>
</evidence>
<sequence length="217" mass="22583">MTSLRLRPELEDVLRTVPGIQAVSVVTTPDGAPIEVHVLADQGKPAKQVVRDVQSIAMTAFDLDLDRKIVSVVQVGEAPSATPLQLVPEPPEPTVRPVVQRVSVSTEPGSSAAAVTVRIGDDEFSGEVTGAPTTAARSRMVAEATVQAVGELLGAGCEVESAQLLRAGAHDVAVVVVALQVPRVGEQLLTGSALVRTYPDDAVVRAVLDALNRHLAG</sequence>
<protein>
    <recommendedName>
        <fullName evidence="3">Roadblock/LAMTOR2 domain-containing protein</fullName>
    </recommendedName>
</protein>
<dbReference type="Proteomes" id="UP001596189">
    <property type="component" value="Unassembled WGS sequence"/>
</dbReference>